<keyword evidence="7" id="KW-1185">Reference proteome</keyword>
<comment type="cofactor">
    <cofactor evidence="1">
        <name>FAD</name>
        <dbReference type="ChEBI" id="CHEBI:57692"/>
    </cofactor>
</comment>
<dbReference type="AlphaFoldDB" id="A0A1N6Q0M2"/>
<dbReference type="InterPro" id="IPR050315">
    <property type="entry name" value="FAD-oxidoreductase_2"/>
</dbReference>
<gene>
    <name evidence="6" type="ORF">SAMN05421829_102287</name>
</gene>
<dbReference type="NCBIfam" id="NF005510">
    <property type="entry name" value="PRK07121.1-3"/>
    <property type="match status" value="1"/>
</dbReference>
<dbReference type="Pfam" id="PF00890">
    <property type="entry name" value="FAD_binding_2"/>
    <property type="match status" value="1"/>
</dbReference>
<evidence type="ECO:0000256" key="3">
    <source>
        <dbReference type="ARBA" id="ARBA00022827"/>
    </source>
</evidence>
<keyword evidence="3" id="KW-0274">FAD</keyword>
<keyword evidence="2" id="KW-0285">Flavoprotein</keyword>
<evidence type="ECO:0000313" key="6">
    <source>
        <dbReference type="EMBL" id="SIQ10131.1"/>
    </source>
</evidence>
<dbReference type="NCBIfam" id="NF005508">
    <property type="entry name" value="PRK07121.1-1"/>
    <property type="match status" value="1"/>
</dbReference>
<dbReference type="GO" id="GO:0008202">
    <property type="term" value="P:steroid metabolic process"/>
    <property type="evidence" value="ECO:0007669"/>
    <property type="project" value="UniProtKB-ARBA"/>
</dbReference>
<evidence type="ECO:0000256" key="4">
    <source>
        <dbReference type="ARBA" id="ARBA00023002"/>
    </source>
</evidence>
<dbReference type="InterPro" id="IPR036188">
    <property type="entry name" value="FAD/NAD-bd_sf"/>
</dbReference>
<reference evidence="7" key="1">
    <citation type="submission" date="2017-01" db="EMBL/GenBank/DDBJ databases">
        <authorList>
            <person name="Varghese N."/>
            <person name="Submissions S."/>
        </authorList>
    </citation>
    <scope>NUCLEOTIDE SEQUENCE [LARGE SCALE GENOMIC DNA]</scope>
    <source>
        <strain evidence="7">ATCC 51758</strain>
    </source>
</reference>
<dbReference type="Gene3D" id="3.90.700.10">
    <property type="entry name" value="Succinate dehydrogenase/fumarate reductase flavoprotein, catalytic domain"/>
    <property type="match status" value="1"/>
</dbReference>
<evidence type="ECO:0000256" key="1">
    <source>
        <dbReference type="ARBA" id="ARBA00001974"/>
    </source>
</evidence>
<dbReference type="RefSeq" id="WP_076600793.1">
    <property type="nucleotide sequence ID" value="NZ_FTMD01000002.1"/>
</dbReference>
<keyword evidence="4" id="KW-0560">Oxidoreductase</keyword>
<dbReference type="SUPFAM" id="SSF56425">
    <property type="entry name" value="Succinate dehydrogenase/fumarate reductase flavoprotein, catalytic domain"/>
    <property type="match status" value="1"/>
</dbReference>
<proteinExistence type="predicted"/>
<dbReference type="OrthoDB" id="337830at2"/>
<feature type="domain" description="FAD-dependent oxidoreductase 2 FAD-binding" evidence="5">
    <location>
        <begin position="21"/>
        <end position="454"/>
    </location>
</feature>
<evidence type="ECO:0000256" key="2">
    <source>
        <dbReference type="ARBA" id="ARBA00022630"/>
    </source>
</evidence>
<name>A0A1N6Q0M2_9RHOO</name>
<dbReference type="PANTHER" id="PTHR43400:SF10">
    <property type="entry name" value="3-OXOSTEROID 1-DEHYDROGENASE"/>
    <property type="match status" value="1"/>
</dbReference>
<dbReference type="InterPro" id="IPR027477">
    <property type="entry name" value="Succ_DH/fumarate_Rdtase_cat_sf"/>
</dbReference>
<organism evidence="6 7">
    <name type="scientific">Aromatoleum tolulyticum</name>
    <dbReference type="NCBI Taxonomy" id="34027"/>
    <lineage>
        <taxon>Bacteria</taxon>
        <taxon>Pseudomonadati</taxon>
        <taxon>Pseudomonadota</taxon>
        <taxon>Betaproteobacteria</taxon>
        <taxon>Rhodocyclales</taxon>
        <taxon>Rhodocyclaceae</taxon>
        <taxon>Aromatoleum</taxon>
    </lineage>
</organism>
<dbReference type="PRINTS" id="PR00411">
    <property type="entry name" value="PNDRDTASEI"/>
</dbReference>
<dbReference type="Gene3D" id="3.50.50.60">
    <property type="entry name" value="FAD/NAD(P)-binding domain"/>
    <property type="match status" value="1"/>
</dbReference>
<dbReference type="SUPFAM" id="SSF51905">
    <property type="entry name" value="FAD/NAD(P)-binding domain"/>
    <property type="match status" value="1"/>
</dbReference>
<dbReference type="EMBL" id="FTMD01000002">
    <property type="protein sequence ID" value="SIQ10131.1"/>
    <property type="molecule type" value="Genomic_DNA"/>
</dbReference>
<evidence type="ECO:0000313" key="7">
    <source>
        <dbReference type="Proteomes" id="UP000186819"/>
    </source>
</evidence>
<dbReference type="PROSITE" id="PS51257">
    <property type="entry name" value="PROKAR_LIPOPROTEIN"/>
    <property type="match status" value="1"/>
</dbReference>
<evidence type="ECO:0000259" key="5">
    <source>
        <dbReference type="Pfam" id="PF00890"/>
    </source>
</evidence>
<dbReference type="PANTHER" id="PTHR43400">
    <property type="entry name" value="FUMARATE REDUCTASE"/>
    <property type="match status" value="1"/>
</dbReference>
<dbReference type="STRING" id="34027.SAMN05421829_102287"/>
<dbReference type="Proteomes" id="UP000186819">
    <property type="component" value="Unassembled WGS sequence"/>
</dbReference>
<sequence>MKAIPEVIESARVAHWDDRADVIVVGYGIAGACAALEAKRAGADVLVVERASGGGGASAMSSGIFYLGGGTAVQKAAGYEDTPDEMYKFLMASTRAPDAGMVRRFCDGCVEHFDWLEAQGVQFERSYYPGKSVFLNTTECLMSTGSEKVWPFRDVAKPAPRGHKVARAGDDAGSQAMEALLARCAAEGIRAAYDSQVTGLVMDADGRVVGVRVKRSGEEIHLRARRGVILSTGGFNLNRDMLEEYVPLVTGNSEPLGIPYNDGAGIKLGASAGGATQAMGGVIATASFYPPAQLIKGILVNSRGERFVAEDSYHGRTAAHIIEQPEYKAYLILDAEIFAYPELTDYSHHTLVDGWETVEEMEVGLKLPEGSLQRTLAEYNRHAENGEDPLFYKHPEWVKPLNVGPYAAFDVSFNKSTYLFITLGGLKTNADGEVLTPLGRTVAGLYAAGACVSSIPQDGEGYASGLSLGPGSFFGRCAGRRAAAATPV</sequence>
<dbReference type="GO" id="GO:0016491">
    <property type="term" value="F:oxidoreductase activity"/>
    <property type="evidence" value="ECO:0007669"/>
    <property type="project" value="UniProtKB-KW"/>
</dbReference>
<protein>
    <submittedName>
        <fullName evidence="6">Succinate dehydrogenase/fumarate reductase, flavoprotein subunit</fullName>
    </submittedName>
</protein>
<accession>A0A1N6Q0M2</accession>
<dbReference type="InterPro" id="IPR003953">
    <property type="entry name" value="FAD-dep_OxRdtase_2_FAD-bd"/>
</dbReference>